<accession>A0AAW7X7A5</accession>
<gene>
    <name evidence="2" type="ORF">Q4521_07690</name>
</gene>
<evidence type="ECO:0000313" key="2">
    <source>
        <dbReference type="EMBL" id="MDO6422352.1"/>
    </source>
</evidence>
<feature type="transmembrane region" description="Helical" evidence="1">
    <location>
        <begin position="173"/>
        <end position="193"/>
    </location>
</feature>
<dbReference type="AlphaFoldDB" id="A0AAW7X7A5"/>
<dbReference type="PANTHER" id="PTHR30503:SF3">
    <property type="entry name" value="INNER MEMBRANE PROTEIN YEDI"/>
    <property type="match status" value="1"/>
</dbReference>
<protein>
    <submittedName>
        <fullName evidence="2">DUF808 domain-containing protein</fullName>
    </submittedName>
</protein>
<feature type="transmembrane region" description="Helical" evidence="1">
    <location>
        <begin position="71"/>
        <end position="100"/>
    </location>
</feature>
<reference evidence="2" key="1">
    <citation type="submission" date="2023-07" db="EMBL/GenBank/DDBJ databases">
        <title>Genome content predicts the carbon catabolic preferences of heterotrophic bacteria.</title>
        <authorList>
            <person name="Gralka M."/>
        </authorList>
    </citation>
    <scope>NUCLEOTIDE SEQUENCE</scope>
    <source>
        <strain evidence="2">I3M17_2</strain>
    </source>
</reference>
<dbReference type="GO" id="GO:0005886">
    <property type="term" value="C:plasma membrane"/>
    <property type="evidence" value="ECO:0007669"/>
    <property type="project" value="TreeGrafter"/>
</dbReference>
<dbReference type="PANTHER" id="PTHR30503">
    <property type="entry name" value="INNER MEMBRANE PROTEIN YEDI"/>
    <property type="match status" value="1"/>
</dbReference>
<evidence type="ECO:0000313" key="3">
    <source>
        <dbReference type="Proteomes" id="UP001169760"/>
    </source>
</evidence>
<organism evidence="2 3">
    <name type="scientific">Saccharophagus degradans</name>
    <dbReference type="NCBI Taxonomy" id="86304"/>
    <lineage>
        <taxon>Bacteria</taxon>
        <taxon>Pseudomonadati</taxon>
        <taxon>Pseudomonadota</taxon>
        <taxon>Gammaproteobacteria</taxon>
        <taxon>Cellvibrionales</taxon>
        <taxon>Cellvibrionaceae</taxon>
        <taxon>Saccharophagus</taxon>
    </lineage>
</organism>
<dbReference type="RefSeq" id="WP_303492324.1">
    <property type="nucleotide sequence ID" value="NZ_JAUOPB010000005.1"/>
</dbReference>
<dbReference type="PIRSF" id="PIRSF016660">
    <property type="entry name" value="YedI"/>
    <property type="match status" value="1"/>
</dbReference>
<comment type="caution">
    <text evidence="2">The sequence shown here is derived from an EMBL/GenBank/DDBJ whole genome shotgun (WGS) entry which is preliminary data.</text>
</comment>
<feature type="transmembrane region" description="Helical" evidence="1">
    <location>
        <begin position="270"/>
        <end position="303"/>
    </location>
</feature>
<dbReference type="Proteomes" id="UP001169760">
    <property type="component" value="Unassembled WGS sequence"/>
</dbReference>
<proteinExistence type="predicted"/>
<dbReference type="Pfam" id="PF05661">
    <property type="entry name" value="DUF808"/>
    <property type="match status" value="1"/>
</dbReference>
<feature type="transmembrane region" description="Helical" evidence="1">
    <location>
        <begin position="228"/>
        <end position="250"/>
    </location>
</feature>
<sequence length="310" mass="33519">MPASSFFALLDDIATVLDDVAIMSKAATKKTAGVLSDDLALNAQQVSGVKADRELPVVWAVAKGSLLNKVILLPLALLISLFAPWLITPLLMIGGAYLCFEGMEKIWGLFFHPKEEQERKQKRKTVANAQELLALEKKKIRGAIRTDFILSAEIIVIALGVMSEYSFVKQCLALSFVAIGITVAVYGVVAVIVKIDDVGLFLANKASLVLQKVGAGLLWFAPQLMKMLSILGTAAMFLVGGGIWFHAIAWLHHVDHSIHATLSGWLHGNWFEGVAVSLASIVWQGLIGLIVGAIVLLIVTLIFKAMGKEH</sequence>
<name>A0AAW7X7A5_9GAMM</name>
<dbReference type="InterPro" id="IPR008526">
    <property type="entry name" value="YedI"/>
</dbReference>
<evidence type="ECO:0000256" key="1">
    <source>
        <dbReference type="SAM" id="Phobius"/>
    </source>
</evidence>
<dbReference type="EMBL" id="JAUOPB010000005">
    <property type="protein sequence ID" value="MDO6422352.1"/>
    <property type="molecule type" value="Genomic_DNA"/>
</dbReference>
<keyword evidence="1" id="KW-0812">Transmembrane</keyword>
<keyword evidence="1" id="KW-0472">Membrane</keyword>
<keyword evidence="1" id="KW-1133">Transmembrane helix</keyword>